<comment type="pathway">
    <text evidence="4">Nucleotide-sugar biosynthesis; UDP-alpha-D-xylose biosynthesis; UDP-alpha-D-xylose from UDP-alpha-D-glucuronate: step 1/1.</text>
</comment>
<keyword evidence="14" id="KW-0520">NAD</keyword>
<evidence type="ECO:0000256" key="7">
    <source>
        <dbReference type="ARBA" id="ARBA00018816"/>
    </source>
</evidence>
<comment type="cofactor">
    <cofactor evidence="2">
        <name>Fe(3+)</name>
        <dbReference type="ChEBI" id="CHEBI:29034"/>
    </cofactor>
</comment>
<keyword evidence="16" id="KW-0472">Membrane</keyword>
<dbReference type="FunFam" id="3.40.50.720:FF:000065">
    <property type="entry name" value="UDP-glucuronic acid decarboxylase 1"/>
    <property type="match status" value="1"/>
</dbReference>
<proteinExistence type="inferred from homology"/>
<evidence type="ECO:0000256" key="13">
    <source>
        <dbReference type="ARBA" id="ARBA00023004"/>
    </source>
</evidence>
<evidence type="ECO:0000256" key="5">
    <source>
        <dbReference type="ARBA" id="ARBA00007505"/>
    </source>
</evidence>
<comment type="subcellular location">
    <subcellularLocation>
        <location evidence="3">Golgi apparatus</location>
        <location evidence="3">Golgi stack membrane</location>
        <topology evidence="3">Single-pass type II membrane protein</topology>
    </subcellularLocation>
</comment>
<evidence type="ECO:0000256" key="17">
    <source>
        <dbReference type="ARBA" id="ARBA00023180"/>
    </source>
</evidence>
<protein>
    <recommendedName>
        <fullName evidence="7">UDP-glucuronic acid decarboxylase 1</fullName>
        <ecNumber evidence="6">4.1.1.35</ecNumber>
    </recommendedName>
    <alternativeName>
        <fullName evidence="19">UDP-glucuronate decarboxylase 1</fullName>
    </alternativeName>
</protein>
<feature type="region of interest" description="Disordered" evidence="21">
    <location>
        <begin position="335"/>
        <end position="363"/>
    </location>
</feature>
<dbReference type="InterPro" id="IPR044516">
    <property type="entry name" value="UXS-like"/>
</dbReference>
<reference evidence="23" key="1">
    <citation type="submission" date="2021-03" db="EMBL/GenBank/DDBJ databases">
        <title>Draft genome sequence of rust myrtle Austropuccinia psidii MF-1, a brazilian biotype.</title>
        <authorList>
            <person name="Quecine M.C."/>
            <person name="Pachon D.M.R."/>
            <person name="Bonatelli M.L."/>
            <person name="Correr F.H."/>
            <person name="Franceschini L.M."/>
            <person name="Leite T.F."/>
            <person name="Margarido G.R.A."/>
            <person name="Almeida C.A."/>
            <person name="Ferrarezi J.A."/>
            <person name="Labate C.A."/>
        </authorList>
    </citation>
    <scope>NUCLEOTIDE SEQUENCE</scope>
    <source>
        <strain evidence="23">MF-1</strain>
    </source>
</reference>
<gene>
    <name evidence="23" type="ORF">O181_036797</name>
</gene>
<dbReference type="InterPro" id="IPR016040">
    <property type="entry name" value="NAD(P)-bd_dom"/>
</dbReference>
<dbReference type="EMBL" id="AVOT02013986">
    <property type="protein sequence ID" value="MBW0497082.1"/>
    <property type="molecule type" value="Genomic_DNA"/>
</dbReference>
<dbReference type="SUPFAM" id="SSF51735">
    <property type="entry name" value="NAD(P)-binding Rossmann-fold domains"/>
    <property type="match status" value="1"/>
</dbReference>
<comment type="caution">
    <text evidence="23">The sequence shown here is derived from an EMBL/GenBank/DDBJ whole genome shotgun (WGS) entry which is preliminary data.</text>
</comment>
<evidence type="ECO:0000256" key="19">
    <source>
        <dbReference type="ARBA" id="ARBA00031585"/>
    </source>
</evidence>
<evidence type="ECO:0000256" key="15">
    <source>
        <dbReference type="ARBA" id="ARBA00023034"/>
    </source>
</evidence>
<dbReference type="GO" id="GO:0070403">
    <property type="term" value="F:NAD+ binding"/>
    <property type="evidence" value="ECO:0007669"/>
    <property type="project" value="InterPro"/>
</dbReference>
<organism evidence="23 24">
    <name type="scientific">Austropuccinia psidii MF-1</name>
    <dbReference type="NCBI Taxonomy" id="1389203"/>
    <lineage>
        <taxon>Eukaryota</taxon>
        <taxon>Fungi</taxon>
        <taxon>Dikarya</taxon>
        <taxon>Basidiomycota</taxon>
        <taxon>Pucciniomycotina</taxon>
        <taxon>Pucciniomycetes</taxon>
        <taxon>Pucciniales</taxon>
        <taxon>Sphaerophragmiaceae</taxon>
        <taxon>Austropuccinia</taxon>
    </lineage>
</organism>
<evidence type="ECO:0000256" key="3">
    <source>
        <dbReference type="ARBA" id="ARBA00004447"/>
    </source>
</evidence>
<evidence type="ECO:0000256" key="8">
    <source>
        <dbReference type="ARBA" id="ARBA00022692"/>
    </source>
</evidence>
<evidence type="ECO:0000259" key="22">
    <source>
        <dbReference type="PROSITE" id="PS00083"/>
    </source>
</evidence>
<dbReference type="GO" id="GO:0008199">
    <property type="term" value="F:ferric iron binding"/>
    <property type="evidence" value="ECO:0007669"/>
    <property type="project" value="InterPro"/>
</dbReference>
<accession>A0A9Q3HAA0</accession>
<dbReference type="PANTHER" id="PTHR43078:SF6">
    <property type="entry name" value="UDP-GLUCURONIC ACID DECARBOXYLASE 1"/>
    <property type="match status" value="1"/>
</dbReference>
<sequence length="822" mass="91063">MSKFDQRSLLDEVKNSLKIQEQTDENLTENVIQSLDRCPNPRLKFIMARLAYHLHTFVKDVNLQTDEWLKAIEFLTEAGKASTETRQEFIFLSDILGISTRIDLQSNVKPAGCTQSALLGPFHSNNAPQLEQGAHIISKLGGKDLVVEGRILDTSGKIISGAQIDVWQVDHEGLYDVQYPGGGQGSETRGIIISDSDGKFAFQSVLPIPYSVGTEGITPDLLRTLNRDLSRPAHIHFKIDAKGFESLTTMLYFRDDPFLNNDVAFGVKKSLITDPMEKSPDENHPDGYYRLELITNTTFSSINGMFPPLPTTPFRNSPSVDILSSRNSLNLSSEINQSTQTEASSNPPTPLSTTISASNFNHPNSHSLDPLPASFEIVGNHSLGTDVPLILLQSVMYSDYQARLSQLLATLTFAHPASSTQAASSQSSTNANQTTISPLPQSISSISQLWSPSIVAYTPSSSFPPVKNLRAIHRKRILVTGGAGFVGSHLVDRLMFMGHDVTVLDNFFTGSKTAVAHWIGHPNFELVRHDVVDSFMIECDQIYHLACPASPVAYQYNSIKTMKTNFMGTMNMLGLAKRTKARFLLSSTSEVYGSPEQHPQSETYWGNVNPIGPRACYDEGKRVAEALTYGYARENGVEVRVARIFNTYGPRMSPSDGRLVSNFIMRAIKNEPIEIYGDGQQTRSLMYIFDLIDGLIALMNSNDPVVVDSPVNLGSTDEQTVNDWAQMVVSIVEEIKCPLQTQLEPSLDAYNAADKIVEGNFNRVTSSKENINITWKPALADDPPRRKPDISKAENRLGWKPKWSARVGLEETARFFLRMSEI</sequence>
<dbReference type="EC" id="4.1.1.35" evidence="6"/>
<dbReference type="PANTHER" id="PTHR43078">
    <property type="entry name" value="UDP-GLUCURONIC ACID DECARBOXYLASE-RELATED"/>
    <property type="match status" value="1"/>
</dbReference>
<evidence type="ECO:0000256" key="6">
    <source>
        <dbReference type="ARBA" id="ARBA00012290"/>
    </source>
</evidence>
<keyword evidence="8" id="KW-0812">Transmembrane</keyword>
<evidence type="ECO:0000256" key="18">
    <source>
        <dbReference type="ARBA" id="ARBA00023239"/>
    </source>
</evidence>
<dbReference type="Pfam" id="PF04444">
    <property type="entry name" value="Dioxygenase_N"/>
    <property type="match status" value="1"/>
</dbReference>
<evidence type="ECO:0000313" key="23">
    <source>
        <dbReference type="EMBL" id="MBW0497082.1"/>
    </source>
</evidence>
<dbReference type="InterPro" id="IPR015889">
    <property type="entry name" value="Intradiol_dOase_core"/>
</dbReference>
<keyword evidence="11" id="KW-0735">Signal-anchor</keyword>
<dbReference type="AlphaFoldDB" id="A0A9Q3HAA0"/>
<keyword evidence="13" id="KW-0408">Iron</keyword>
<evidence type="ECO:0000256" key="20">
    <source>
        <dbReference type="ARBA" id="ARBA00049410"/>
    </source>
</evidence>
<evidence type="ECO:0000256" key="16">
    <source>
        <dbReference type="ARBA" id="ARBA00023136"/>
    </source>
</evidence>
<dbReference type="InterPro" id="IPR007535">
    <property type="entry name" value="Catechol_dOase_N"/>
</dbReference>
<feature type="domain" description="Intradiol ring-cleavage dioxygenases" evidence="22">
    <location>
        <begin position="147"/>
        <end position="175"/>
    </location>
</feature>
<evidence type="ECO:0000256" key="11">
    <source>
        <dbReference type="ARBA" id="ARBA00022968"/>
    </source>
</evidence>
<comment type="similarity">
    <text evidence="5">Belongs to the NAD(P)-dependent epimerase/dehydratase family. UDP-glucuronic acid decarboxylase subfamily.</text>
</comment>
<dbReference type="GO" id="GO:0018576">
    <property type="term" value="F:catechol 1,2-dioxygenase activity"/>
    <property type="evidence" value="ECO:0007669"/>
    <property type="project" value="InterPro"/>
</dbReference>
<dbReference type="Gene3D" id="2.60.130.10">
    <property type="entry name" value="Aromatic compound dioxygenase"/>
    <property type="match status" value="1"/>
</dbReference>
<dbReference type="GO" id="GO:0009712">
    <property type="term" value="P:catechol-containing compound metabolic process"/>
    <property type="evidence" value="ECO:0007669"/>
    <property type="project" value="InterPro"/>
</dbReference>
<evidence type="ECO:0000256" key="9">
    <source>
        <dbReference type="ARBA" id="ARBA00022723"/>
    </source>
</evidence>
<keyword evidence="18" id="KW-0456">Lyase</keyword>
<evidence type="ECO:0000256" key="1">
    <source>
        <dbReference type="ARBA" id="ARBA00001911"/>
    </source>
</evidence>
<keyword evidence="10" id="KW-0210">Decarboxylase</keyword>
<evidence type="ECO:0000256" key="12">
    <source>
        <dbReference type="ARBA" id="ARBA00022989"/>
    </source>
</evidence>
<evidence type="ECO:0000256" key="10">
    <source>
        <dbReference type="ARBA" id="ARBA00022793"/>
    </source>
</evidence>
<evidence type="ECO:0000256" key="4">
    <source>
        <dbReference type="ARBA" id="ARBA00005100"/>
    </source>
</evidence>
<keyword evidence="12" id="KW-1133">Transmembrane helix</keyword>
<dbReference type="GO" id="GO:0032580">
    <property type="term" value="C:Golgi cisterna membrane"/>
    <property type="evidence" value="ECO:0007669"/>
    <property type="project" value="UniProtKB-SubCell"/>
</dbReference>
<comment type="catalytic activity">
    <reaction evidence="20">
        <text>UDP-alpha-D-glucuronate + H(+) = UDP-alpha-D-xylose + CO2</text>
        <dbReference type="Rhea" id="RHEA:23916"/>
        <dbReference type="ChEBI" id="CHEBI:15378"/>
        <dbReference type="ChEBI" id="CHEBI:16526"/>
        <dbReference type="ChEBI" id="CHEBI:57632"/>
        <dbReference type="ChEBI" id="CHEBI:58052"/>
        <dbReference type="EC" id="4.1.1.35"/>
    </reaction>
    <physiologicalReaction direction="left-to-right" evidence="20">
        <dbReference type="Rhea" id="RHEA:23917"/>
    </physiologicalReaction>
</comment>
<keyword evidence="17" id="KW-0325">Glycoprotein</keyword>
<keyword evidence="24" id="KW-1185">Reference proteome</keyword>
<evidence type="ECO:0000256" key="21">
    <source>
        <dbReference type="SAM" id="MobiDB-lite"/>
    </source>
</evidence>
<dbReference type="SUPFAM" id="SSF49482">
    <property type="entry name" value="Aromatic compound dioxygenase"/>
    <property type="match status" value="1"/>
</dbReference>
<dbReference type="InterPro" id="IPR036291">
    <property type="entry name" value="NAD(P)-bd_dom_sf"/>
</dbReference>
<dbReference type="Pfam" id="PF00775">
    <property type="entry name" value="Dioxygenase_C"/>
    <property type="match status" value="1"/>
</dbReference>
<dbReference type="GO" id="GO:0042732">
    <property type="term" value="P:D-xylose metabolic process"/>
    <property type="evidence" value="ECO:0007669"/>
    <property type="project" value="InterPro"/>
</dbReference>
<dbReference type="CDD" id="cd05230">
    <property type="entry name" value="UGD_SDR_e"/>
    <property type="match status" value="1"/>
</dbReference>
<evidence type="ECO:0000313" key="24">
    <source>
        <dbReference type="Proteomes" id="UP000765509"/>
    </source>
</evidence>
<dbReference type="Gene3D" id="3.40.50.720">
    <property type="entry name" value="NAD(P)-binding Rossmann-like Domain"/>
    <property type="match status" value="1"/>
</dbReference>
<dbReference type="GO" id="GO:0048040">
    <property type="term" value="F:UDP-glucuronate decarboxylase activity"/>
    <property type="evidence" value="ECO:0007669"/>
    <property type="project" value="UniProtKB-EC"/>
</dbReference>
<dbReference type="OrthoDB" id="331544at2759"/>
<comment type="cofactor">
    <cofactor evidence="1">
        <name>NAD(+)</name>
        <dbReference type="ChEBI" id="CHEBI:57540"/>
    </cofactor>
</comment>
<dbReference type="Pfam" id="PF16363">
    <property type="entry name" value="GDP_Man_Dehyd"/>
    <property type="match status" value="1"/>
</dbReference>
<keyword evidence="15" id="KW-0333">Golgi apparatus</keyword>
<keyword evidence="9" id="KW-0479">Metal-binding</keyword>
<dbReference type="InterPro" id="IPR000627">
    <property type="entry name" value="Intradiol_dOase_C"/>
</dbReference>
<name>A0A9Q3HAA0_9BASI</name>
<evidence type="ECO:0000256" key="2">
    <source>
        <dbReference type="ARBA" id="ARBA00001965"/>
    </source>
</evidence>
<dbReference type="PROSITE" id="PS00083">
    <property type="entry name" value="INTRADIOL_DIOXYGENAS"/>
    <property type="match status" value="1"/>
</dbReference>
<dbReference type="Proteomes" id="UP000765509">
    <property type="component" value="Unassembled WGS sequence"/>
</dbReference>
<evidence type="ECO:0000256" key="14">
    <source>
        <dbReference type="ARBA" id="ARBA00023027"/>
    </source>
</evidence>